<dbReference type="AlphaFoldDB" id="A0A926F2C5"/>
<name>A0A926F2C5_9FIRM</name>
<gene>
    <name evidence="1" type="ORF">H8689_05750</name>
</gene>
<dbReference type="EMBL" id="JACRTK010000002">
    <property type="protein sequence ID" value="MBC8590634.1"/>
    <property type="molecule type" value="Genomic_DNA"/>
</dbReference>
<keyword evidence="2" id="KW-1185">Reference proteome</keyword>
<dbReference type="Proteomes" id="UP000601522">
    <property type="component" value="Unassembled WGS sequence"/>
</dbReference>
<protein>
    <submittedName>
        <fullName evidence="1">Uncharacterized protein</fullName>
    </submittedName>
</protein>
<dbReference type="RefSeq" id="WP_249323471.1">
    <property type="nucleotide sequence ID" value="NZ_JACRTK010000002.1"/>
</dbReference>
<sequence>MTIDEIINQLDSLRMHCEEWTKKEDIDWIRNVMALDFAIMIINRELIGLGILEVE</sequence>
<evidence type="ECO:0000313" key="1">
    <source>
        <dbReference type="EMBL" id="MBC8590634.1"/>
    </source>
</evidence>
<reference evidence="1 2" key="1">
    <citation type="submission" date="2020-08" db="EMBL/GenBank/DDBJ databases">
        <title>Genome public.</title>
        <authorList>
            <person name="Liu C."/>
            <person name="Sun Q."/>
        </authorList>
    </citation>
    <scope>NUCLEOTIDE SEQUENCE [LARGE SCALE GENOMIC DNA]</scope>
    <source>
        <strain evidence="1 2">NSJ-26</strain>
    </source>
</reference>
<evidence type="ECO:0000313" key="2">
    <source>
        <dbReference type="Proteomes" id="UP000601522"/>
    </source>
</evidence>
<proteinExistence type="predicted"/>
<organism evidence="1 2">
    <name type="scientific">Wansuia hejianensis</name>
    <dbReference type="NCBI Taxonomy" id="2763667"/>
    <lineage>
        <taxon>Bacteria</taxon>
        <taxon>Bacillati</taxon>
        <taxon>Bacillota</taxon>
        <taxon>Clostridia</taxon>
        <taxon>Lachnospirales</taxon>
        <taxon>Lachnospiraceae</taxon>
        <taxon>Wansuia</taxon>
    </lineage>
</organism>
<accession>A0A926F2C5</accession>
<comment type="caution">
    <text evidence="1">The sequence shown here is derived from an EMBL/GenBank/DDBJ whole genome shotgun (WGS) entry which is preliminary data.</text>
</comment>